<dbReference type="NCBIfam" id="TIGR00651">
    <property type="entry name" value="pta"/>
    <property type="match status" value="1"/>
</dbReference>
<dbReference type="InterPro" id="IPR012147">
    <property type="entry name" value="P_Ac_Bu_trans"/>
</dbReference>
<evidence type="ECO:0000313" key="11">
    <source>
        <dbReference type="Proteomes" id="UP000245539"/>
    </source>
</evidence>
<feature type="domain" description="Phosphate acetyl/butaryl transferase" evidence="9">
    <location>
        <begin position="3"/>
        <end position="326"/>
    </location>
</feature>
<dbReference type="Proteomes" id="UP000245539">
    <property type="component" value="Unassembled WGS sequence"/>
</dbReference>
<dbReference type="InterPro" id="IPR050500">
    <property type="entry name" value="Phos_Acetyltrans/Butyryltrans"/>
</dbReference>
<accession>A0A317C865</accession>
<dbReference type="RefSeq" id="WP_109838745.1">
    <property type="nucleotide sequence ID" value="NZ_QGKM01000053.1"/>
</dbReference>
<dbReference type="InterPro" id="IPR042112">
    <property type="entry name" value="P_AcTrfase_dom2"/>
</dbReference>
<evidence type="ECO:0000256" key="4">
    <source>
        <dbReference type="ARBA" id="ARBA00012707"/>
    </source>
</evidence>
<evidence type="ECO:0000313" key="10">
    <source>
        <dbReference type="EMBL" id="PWQ94816.1"/>
    </source>
</evidence>
<dbReference type="PANTHER" id="PTHR43356">
    <property type="entry name" value="PHOSPHATE ACETYLTRANSFERASE"/>
    <property type="match status" value="1"/>
</dbReference>
<evidence type="ECO:0000256" key="8">
    <source>
        <dbReference type="ARBA" id="ARBA00031108"/>
    </source>
</evidence>
<dbReference type="Pfam" id="PF01515">
    <property type="entry name" value="PTA_PTB"/>
    <property type="match status" value="1"/>
</dbReference>
<reference evidence="10 11" key="1">
    <citation type="submission" date="2018-05" db="EMBL/GenBank/DDBJ databases">
        <title>Leucothrix arctica sp. nov., isolated from Arctic seawater.</title>
        <authorList>
            <person name="Choi A."/>
            <person name="Baek K."/>
        </authorList>
    </citation>
    <scope>NUCLEOTIDE SEQUENCE [LARGE SCALE GENOMIC DNA]</scope>
    <source>
        <strain evidence="10 11">JCM 18388</strain>
    </source>
</reference>
<dbReference type="EMBL" id="QGKM01000053">
    <property type="protein sequence ID" value="PWQ94816.1"/>
    <property type="molecule type" value="Genomic_DNA"/>
</dbReference>
<evidence type="ECO:0000256" key="2">
    <source>
        <dbReference type="ARBA" id="ARBA00004989"/>
    </source>
</evidence>
<evidence type="ECO:0000256" key="6">
    <source>
        <dbReference type="ARBA" id="ARBA00022679"/>
    </source>
</evidence>
<dbReference type="Gene3D" id="3.40.50.10950">
    <property type="match status" value="1"/>
</dbReference>
<keyword evidence="7" id="KW-0012">Acyltransferase</keyword>
<proteinExistence type="inferred from homology"/>
<evidence type="ECO:0000256" key="3">
    <source>
        <dbReference type="ARBA" id="ARBA00005656"/>
    </source>
</evidence>
<dbReference type="PIRSF" id="PIRSF000428">
    <property type="entry name" value="P_Ac_trans"/>
    <property type="match status" value="1"/>
</dbReference>
<evidence type="ECO:0000256" key="7">
    <source>
        <dbReference type="ARBA" id="ARBA00023315"/>
    </source>
</evidence>
<organism evidence="10 11">
    <name type="scientific">Leucothrix pacifica</name>
    <dbReference type="NCBI Taxonomy" id="1247513"/>
    <lineage>
        <taxon>Bacteria</taxon>
        <taxon>Pseudomonadati</taxon>
        <taxon>Pseudomonadota</taxon>
        <taxon>Gammaproteobacteria</taxon>
        <taxon>Thiotrichales</taxon>
        <taxon>Thiotrichaceae</taxon>
        <taxon>Leucothrix</taxon>
    </lineage>
</organism>
<evidence type="ECO:0000256" key="5">
    <source>
        <dbReference type="ARBA" id="ARBA00021528"/>
    </source>
</evidence>
<evidence type="ECO:0000256" key="1">
    <source>
        <dbReference type="ARBA" id="ARBA00000705"/>
    </source>
</evidence>
<name>A0A317C865_9GAMM</name>
<dbReference type="OrthoDB" id="9808984at2"/>
<keyword evidence="6 10" id="KW-0808">Transferase</keyword>
<dbReference type="SUPFAM" id="SSF53659">
    <property type="entry name" value="Isocitrate/Isopropylmalate dehydrogenase-like"/>
    <property type="match status" value="1"/>
</dbReference>
<gene>
    <name evidence="10" type="primary">pta</name>
    <name evidence="10" type="ORF">DKW60_16380</name>
</gene>
<sequence length="331" mass="34985">MSILQQLVQRAQAAPGRIVLTEGEDERIITAGVRLSQDKVATVTLLGNESVIQEKAAAAGIDLSGVAIIDPRTSALREPLSELLHEIRAKKGMTAEKAYELAGETLWFANLMVKAGHQDGVVSGAIHTTGDVVRTAIQVIGVDKAFKMISSFFLMVLDQPHHPRQGGMVFSDCGLIIDPNAEQLAEIASAAANSYQSLSGKEAKVAMLSFSTHGSAAHAEVEKVSEATRLVKAARPDLSIDGEVQLDAAVIPSIATRKVKDSEVHGEANVLVFPSLEAGNIGYKLVERFSGAKAIGPLLQGLAQPANDLSRGCNADDVYYVAAVTVVQGQL</sequence>
<dbReference type="EC" id="2.3.1.8" evidence="4"/>
<comment type="similarity">
    <text evidence="3">Belongs to the phosphate acetyltransferase and butyryltransferase family.</text>
</comment>
<dbReference type="AlphaFoldDB" id="A0A317C865"/>
<evidence type="ECO:0000259" key="9">
    <source>
        <dbReference type="Pfam" id="PF01515"/>
    </source>
</evidence>
<comment type="pathway">
    <text evidence="2">Metabolic intermediate biosynthesis; acetyl-CoA biosynthesis; acetyl-CoA from acetate: step 2/2.</text>
</comment>
<dbReference type="InterPro" id="IPR004614">
    <property type="entry name" value="P_AcTrfase"/>
</dbReference>
<dbReference type="PANTHER" id="PTHR43356:SF3">
    <property type="entry name" value="PHOSPHATE ACETYLTRANSFERASE"/>
    <property type="match status" value="1"/>
</dbReference>
<keyword evidence="11" id="KW-1185">Reference proteome</keyword>
<dbReference type="GO" id="GO:0008959">
    <property type="term" value="F:phosphate acetyltransferase activity"/>
    <property type="evidence" value="ECO:0007669"/>
    <property type="project" value="UniProtKB-EC"/>
</dbReference>
<comment type="catalytic activity">
    <reaction evidence="1">
        <text>acetyl-CoA + phosphate = acetyl phosphate + CoA</text>
        <dbReference type="Rhea" id="RHEA:19521"/>
        <dbReference type="ChEBI" id="CHEBI:22191"/>
        <dbReference type="ChEBI" id="CHEBI:43474"/>
        <dbReference type="ChEBI" id="CHEBI:57287"/>
        <dbReference type="ChEBI" id="CHEBI:57288"/>
        <dbReference type="EC" id="2.3.1.8"/>
    </reaction>
</comment>
<dbReference type="NCBIfam" id="NF007233">
    <property type="entry name" value="PRK09653.1"/>
    <property type="match status" value="1"/>
</dbReference>
<protein>
    <recommendedName>
        <fullName evidence="5">Phosphate acetyltransferase</fullName>
        <ecNumber evidence="4">2.3.1.8</ecNumber>
    </recommendedName>
    <alternativeName>
        <fullName evidence="8">Phosphotransacetylase</fullName>
    </alternativeName>
</protein>
<comment type="caution">
    <text evidence="10">The sequence shown here is derived from an EMBL/GenBank/DDBJ whole genome shotgun (WGS) entry which is preliminary data.</text>
</comment>
<dbReference type="InterPro" id="IPR002505">
    <property type="entry name" value="PTA_PTB"/>
</dbReference>
<dbReference type="Gene3D" id="3.40.50.10750">
    <property type="entry name" value="Isocitrate/Isopropylmalate dehydrogenase-like"/>
    <property type="match status" value="1"/>
</dbReference>
<dbReference type="InterPro" id="IPR042113">
    <property type="entry name" value="P_AcTrfase_dom1"/>
</dbReference>